<keyword evidence="3 5" id="KW-0238">DNA-binding</keyword>
<dbReference type="GO" id="GO:0000976">
    <property type="term" value="F:transcription cis-regulatory region binding"/>
    <property type="evidence" value="ECO:0007669"/>
    <property type="project" value="TreeGrafter"/>
</dbReference>
<proteinExistence type="predicted"/>
<dbReference type="PANTHER" id="PTHR30055">
    <property type="entry name" value="HTH-TYPE TRANSCRIPTIONAL REGULATOR RUTR"/>
    <property type="match status" value="1"/>
</dbReference>
<accession>A0A1Y0EKZ4</accession>
<dbReference type="InterPro" id="IPR009057">
    <property type="entry name" value="Homeodomain-like_sf"/>
</dbReference>
<dbReference type="OrthoDB" id="5816932at2"/>
<name>A0A1Y0EKZ4_9BURK</name>
<dbReference type="Pfam" id="PF00440">
    <property type="entry name" value="TetR_N"/>
    <property type="match status" value="1"/>
</dbReference>
<dbReference type="KEGG" id="cser:CCO03_04830"/>
<evidence type="ECO:0000313" key="7">
    <source>
        <dbReference type="EMBL" id="ARU04088.1"/>
    </source>
</evidence>
<evidence type="ECO:0000256" key="1">
    <source>
        <dbReference type="ARBA" id="ARBA00022491"/>
    </source>
</evidence>
<dbReference type="Gene3D" id="1.10.357.10">
    <property type="entry name" value="Tetracycline Repressor, domain 2"/>
    <property type="match status" value="1"/>
</dbReference>
<keyword evidence="8" id="KW-1185">Reference proteome</keyword>
<dbReference type="AlphaFoldDB" id="A0A1Y0EKZ4"/>
<dbReference type="InterPro" id="IPR049484">
    <property type="entry name" value="Rv0078-like_C"/>
</dbReference>
<dbReference type="Proteomes" id="UP000196138">
    <property type="component" value="Chromosome"/>
</dbReference>
<dbReference type="PANTHER" id="PTHR30055:SF234">
    <property type="entry name" value="HTH-TYPE TRANSCRIPTIONAL REGULATOR BETI"/>
    <property type="match status" value="1"/>
</dbReference>
<dbReference type="InterPro" id="IPR050109">
    <property type="entry name" value="HTH-type_TetR-like_transc_reg"/>
</dbReference>
<evidence type="ECO:0000259" key="6">
    <source>
        <dbReference type="PROSITE" id="PS50977"/>
    </source>
</evidence>
<organism evidence="7 8">
    <name type="scientific">Comamonas serinivorans</name>
    <dbReference type="NCBI Taxonomy" id="1082851"/>
    <lineage>
        <taxon>Bacteria</taxon>
        <taxon>Pseudomonadati</taxon>
        <taxon>Pseudomonadota</taxon>
        <taxon>Betaproteobacteria</taxon>
        <taxon>Burkholderiales</taxon>
        <taxon>Comamonadaceae</taxon>
        <taxon>Comamonas</taxon>
    </lineage>
</organism>
<dbReference type="PROSITE" id="PS50977">
    <property type="entry name" value="HTH_TETR_2"/>
    <property type="match status" value="1"/>
</dbReference>
<dbReference type="SUPFAM" id="SSF46689">
    <property type="entry name" value="Homeodomain-like"/>
    <property type="match status" value="1"/>
</dbReference>
<evidence type="ECO:0000256" key="5">
    <source>
        <dbReference type="PROSITE-ProRule" id="PRU00335"/>
    </source>
</evidence>
<sequence>MQDKPTRTNAERTQATRGALLTAARALFVQRGYADTSTPEIVAAAEVTRGALYHHFADKRALFLAVAQASAFEVAEAVAHASDGAPDAVQALNRGAQAYLQAMAEAGRARVLLVEAPAVLSAPELLALSDQAGAQALAQGLGELFGERGVAVPADELHALAQLLSAAFDRMALALARGEAVEPYAAAMQRLLAGLAG</sequence>
<gene>
    <name evidence="7" type="ORF">CCO03_04830</name>
</gene>
<protein>
    <recommendedName>
        <fullName evidence="6">HTH tetR-type domain-containing protein</fullName>
    </recommendedName>
</protein>
<keyword evidence="4" id="KW-0804">Transcription</keyword>
<dbReference type="Pfam" id="PF21351">
    <property type="entry name" value="TetR_C_41"/>
    <property type="match status" value="1"/>
</dbReference>
<keyword evidence="1" id="KW-0678">Repressor</keyword>
<feature type="domain" description="HTH tetR-type" evidence="6">
    <location>
        <begin position="14"/>
        <end position="74"/>
    </location>
</feature>
<evidence type="ECO:0000256" key="2">
    <source>
        <dbReference type="ARBA" id="ARBA00023015"/>
    </source>
</evidence>
<feature type="DNA-binding region" description="H-T-H motif" evidence="5">
    <location>
        <begin position="37"/>
        <end position="56"/>
    </location>
</feature>
<evidence type="ECO:0000256" key="3">
    <source>
        <dbReference type="ARBA" id="ARBA00023125"/>
    </source>
</evidence>
<dbReference type="PROSITE" id="PS01081">
    <property type="entry name" value="HTH_TETR_1"/>
    <property type="match status" value="1"/>
</dbReference>
<evidence type="ECO:0000313" key="8">
    <source>
        <dbReference type="Proteomes" id="UP000196138"/>
    </source>
</evidence>
<dbReference type="InterPro" id="IPR001647">
    <property type="entry name" value="HTH_TetR"/>
</dbReference>
<evidence type="ECO:0000256" key="4">
    <source>
        <dbReference type="ARBA" id="ARBA00023163"/>
    </source>
</evidence>
<reference evidence="7 8" key="1">
    <citation type="submission" date="2017-05" db="EMBL/GenBank/DDBJ databases">
        <authorList>
            <person name="Song R."/>
            <person name="Chenine A.L."/>
            <person name="Ruprecht R.M."/>
        </authorList>
    </citation>
    <scope>NUCLEOTIDE SEQUENCE [LARGE SCALE GENOMIC DNA]</scope>
    <source>
        <strain evidence="7 8">DSM 26136</strain>
    </source>
</reference>
<dbReference type="RefSeq" id="WP_087277954.1">
    <property type="nucleotide sequence ID" value="NZ_CP021455.1"/>
</dbReference>
<dbReference type="GO" id="GO:0003700">
    <property type="term" value="F:DNA-binding transcription factor activity"/>
    <property type="evidence" value="ECO:0007669"/>
    <property type="project" value="TreeGrafter"/>
</dbReference>
<keyword evidence="2" id="KW-0805">Transcription regulation</keyword>
<dbReference type="EMBL" id="CP021455">
    <property type="protein sequence ID" value="ARU04088.1"/>
    <property type="molecule type" value="Genomic_DNA"/>
</dbReference>
<dbReference type="InterPro" id="IPR023772">
    <property type="entry name" value="DNA-bd_HTH_TetR-type_CS"/>
</dbReference>
<dbReference type="PRINTS" id="PR00455">
    <property type="entry name" value="HTHTETR"/>
</dbReference>